<sequence>MEIPFCYPYNWEGFLRRKSAEVLCRWGVSIVREVWVCQSQ</sequence>
<name>A0A0A8YJ04_ARUDO</name>
<organism evidence="1">
    <name type="scientific">Arundo donax</name>
    <name type="common">Giant reed</name>
    <name type="synonym">Donax arundinaceus</name>
    <dbReference type="NCBI Taxonomy" id="35708"/>
    <lineage>
        <taxon>Eukaryota</taxon>
        <taxon>Viridiplantae</taxon>
        <taxon>Streptophyta</taxon>
        <taxon>Embryophyta</taxon>
        <taxon>Tracheophyta</taxon>
        <taxon>Spermatophyta</taxon>
        <taxon>Magnoliopsida</taxon>
        <taxon>Liliopsida</taxon>
        <taxon>Poales</taxon>
        <taxon>Poaceae</taxon>
        <taxon>PACMAD clade</taxon>
        <taxon>Arundinoideae</taxon>
        <taxon>Arundineae</taxon>
        <taxon>Arundo</taxon>
    </lineage>
</organism>
<dbReference type="AlphaFoldDB" id="A0A0A8YJ04"/>
<evidence type="ECO:0000313" key="1">
    <source>
        <dbReference type="EMBL" id="JAD25535.1"/>
    </source>
</evidence>
<protein>
    <submittedName>
        <fullName evidence="1">Uncharacterized protein</fullName>
    </submittedName>
</protein>
<accession>A0A0A8YJ04</accession>
<reference evidence="1" key="1">
    <citation type="submission" date="2014-09" db="EMBL/GenBank/DDBJ databases">
        <authorList>
            <person name="Magalhaes I.L.F."/>
            <person name="Oliveira U."/>
            <person name="Santos F.R."/>
            <person name="Vidigal T.H.D.A."/>
            <person name="Brescovit A.D."/>
            <person name="Santos A.J."/>
        </authorList>
    </citation>
    <scope>NUCLEOTIDE SEQUENCE</scope>
    <source>
        <tissue evidence="1">Shoot tissue taken approximately 20 cm above the soil surface</tissue>
    </source>
</reference>
<proteinExistence type="predicted"/>
<reference evidence="1" key="2">
    <citation type="journal article" date="2015" name="Data Brief">
        <title>Shoot transcriptome of the giant reed, Arundo donax.</title>
        <authorList>
            <person name="Barrero R.A."/>
            <person name="Guerrero F.D."/>
            <person name="Moolhuijzen P."/>
            <person name="Goolsby J.A."/>
            <person name="Tidwell J."/>
            <person name="Bellgard S.E."/>
            <person name="Bellgard M.I."/>
        </authorList>
    </citation>
    <scope>NUCLEOTIDE SEQUENCE</scope>
    <source>
        <tissue evidence="1">Shoot tissue taken approximately 20 cm above the soil surface</tissue>
    </source>
</reference>
<dbReference type="EMBL" id="GBRH01272360">
    <property type="protein sequence ID" value="JAD25535.1"/>
    <property type="molecule type" value="Transcribed_RNA"/>
</dbReference>